<accession>A0ABQ6LK64</accession>
<dbReference type="EMBL" id="BSYI01000011">
    <property type="protein sequence ID" value="GMG82584.1"/>
    <property type="molecule type" value="Genomic_DNA"/>
</dbReference>
<dbReference type="InterPro" id="IPR021508">
    <property type="entry name" value="Gp17-like"/>
</dbReference>
<evidence type="ECO:0000313" key="2">
    <source>
        <dbReference type="Proteomes" id="UP001239909"/>
    </source>
</evidence>
<name>A0ABQ6LK64_9RHOB</name>
<keyword evidence="2" id="KW-1185">Reference proteome</keyword>
<proteinExistence type="predicted"/>
<dbReference type="Proteomes" id="UP001239909">
    <property type="component" value="Unassembled WGS sequence"/>
</dbReference>
<evidence type="ECO:0000313" key="1">
    <source>
        <dbReference type="EMBL" id="GMG82584.1"/>
    </source>
</evidence>
<reference evidence="1 2" key="1">
    <citation type="submission" date="2023-04" db="EMBL/GenBank/DDBJ databases">
        <title>Marinoamorphus aggregata gen. nov., sp. Nov., isolate from tissue of brittle star Ophioplocus japonicus.</title>
        <authorList>
            <person name="Kawano K."/>
            <person name="Sawayama S."/>
            <person name="Nakagawa S."/>
        </authorList>
    </citation>
    <scope>NUCLEOTIDE SEQUENCE [LARGE SCALE GENOMIC DNA]</scope>
    <source>
        <strain evidence="1 2">NKW23</strain>
    </source>
</reference>
<dbReference type="InterPro" id="IPR053745">
    <property type="entry name" value="Viral_Tail_Comp_sf"/>
</dbReference>
<sequence>MSADSRLEVQKAVLAALDGDTTLTALVGGRIFDRARADVAFPYISFGPSTMQDWDTDGGYGAEVILQVDAWSRAGGKVECLRIQARVHALLHDAALSLDTHRFVLARLDLPARAFTDPDGETTHGVQQFRFLTQEPA</sequence>
<dbReference type="Gene3D" id="3.30.2000.30">
    <property type="match status" value="1"/>
</dbReference>
<dbReference type="RefSeq" id="WP_285671368.1">
    <property type="nucleotide sequence ID" value="NZ_BSYI01000011.1"/>
</dbReference>
<organism evidence="1 2">
    <name type="scientific">Paralimibaculum aggregatum</name>
    <dbReference type="NCBI Taxonomy" id="3036245"/>
    <lineage>
        <taxon>Bacteria</taxon>
        <taxon>Pseudomonadati</taxon>
        <taxon>Pseudomonadota</taxon>
        <taxon>Alphaproteobacteria</taxon>
        <taxon>Rhodobacterales</taxon>
        <taxon>Paracoccaceae</taxon>
        <taxon>Paralimibaculum</taxon>
    </lineage>
</organism>
<gene>
    <name evidence="1" type="ORF">LNKW23_17970</name>
</gene>
<protein>
    <submittedName>
        <fullName evidence="1">DUF3168 domain-containing protein</fullName>
    </submittedName>
</protein>
<dbReference type="Pfam" id="PF11367">
    <property type="entry name" value="Tail_completion_gp17"/>
    <property type="match status" value="1"/>
</dbReference>
<comment type="caution">
    <text evidence="1">The sequence shown here is derived from an EMBL/GenBank/DDBJ whole genome shotgun (WGS) entry which is preliminary data.</text>
</comment>